<dbReference type="InterPro" id="IPR057667">
    <property type="entry name" value="HTH_SB"/>
</dbReference>
<name>A0AAW1JCK8_POPJA</name>
<evidence type="ECO:0000256" key="1">
    <source>
        <dbReference type="ARBA" id="ARBA00004123"/>
    </source>
</evidence>
<dbReference type="Pfam" id="PF25787">
    <property type="entry name" value="HTH_SB"/>
    <property type="match status" value="1"/>
</dbReference>
<feature type="domain" description="Sleeping Beauty transposase HTH" evidence="2">
    <location>
        <begin position="1"/>
        <end position="52"/>
    </location>
</feature>
<evidence type="ECO:0000313" key="3">
    <source>
        <dbReference type="EMBL" id="KAK9700809.1"/>
    </source>
</evidence>
<dbReference type="AlphaFoldDB" id="A0AAW1JCK8"/>
<protein>
    <recommendedName>
        <fullName evidence="2">Sleeping Beauty transposase HTH domain-containing protein</fullName>
    </recommendedName>
</protein>
<dbReference type="InterPro" id="IPR009057">
    <property type="entry name" value="Homeodomain-like_sf"/>
</dbReference>
<dbReference type="InterPro" id="IPR036388">
    <property type="entry name" value="WH-like_DNA-bd_sf"/>
</dbReference>
<dbReference type="SUPFAM" id="SSF46689">
    <property type="entry name" value="Homeodomain-like"/>
    <property type="match status" value="1"/>
</dbReference>
<comment type="caution">
    <text evidence="3">The sequence shown here is derived from an EMBL/GenBank/DDBJ whole genome shotgun (WGS) entry which is preliminary data.</text>
</comment>
<sequence length="103" mass="11356">MTRGKPLSEDMRHSIVSAHRKGHSGRSIAKMFSIPRGTVRNIITQFKNTGAVNVKVKTGRTSNISPRDQRALQSLIKKDRRVGSRELAAECGRAIGKSIAIFN</sequence>
<dbReference type="Gene3D" id="1.10.10.10">
    <property type="entry name" value="Winged helix-like DNA-binding domain superfamily/Winged helix DNA-binding domain"/>
    <property type="match status" value="1"/>
</dbReference>
<reference evidence="3 4" key="1">
    <citation type="journal article" date="2024" name="BMC Genomics">
        <title>De novo assembly and annotation of Popillia japonica's genome with initial clues to its potential as an invasive pest.</title>
        <authorList>
            <person name="Cucini C."/>
            <person name="Boschi S."/>
            <person name="Funari R."/>
            <person name="Cardaioli E."/>
            <person name="Iannotti N."/>
            <person name="Marturano G."/>
            <person name="Paoli F."/>
            <person name="Bruttini M."/>
            <person name="Carapelli A."/>
            <person name="Frati F."/>
            <person name="Nardi F."/>
        </authorList>
    </citation>
    <scope>NUCLEOTIDE SEQUENCE [LARGE SCALE GENOMIC DNA]</scope>
    <source>
        <strain evidence="3">DMR45628</strain>
    </source>
</reference>
<organism evidence="3 4">
    <name type="scientific">Popillia japonica</name>
    <name type="common">Japanese beetle</name>
    <dbReference type="NCBI Taxonomy" id="7064"/>
    <lineage>
        <taxon>Eukaryota</taxon>
        <taxon>Metazoa</taxon>
        <taxon>Ecdysozoa</taxon>
        <taxon>Arthropoda</taxon>
        <taxon>Hexapoda</taxon>
        <taxon>Insecta</taxon>
        <taxon>Pterygota</taxon>
        <taxon>Neoptera</taxon>
        <taxon>Endopterygota</taxon>
        <taxon>Coleoptera</taxon>
        <taxon>Polyphaga</taxon>
        <taxon>Scarabaeiformia</taxon>
        <taxon>Scarabaeidae</taxon>
        <taxon>Rutelinae</taxon>
        <taxon>Popillia</taxon>
    </lineage>
</organism>
<dbReference type="GO" id="GO:0005634">
    <property type="term" value="C:nucleus"/>
    <property type="evidence" value="ECO:0007669"/>
    <property type="project" value="UniProtKB-SubCell"/>
</dbReference>
<comment type="subcellular location">
    <subcellularLocation>
        <location evidence="1">Nucleus</location>
    </subcellularLocation>
</comment>
<dbReference type="EMBL" id="JASPKY010000429">
    <property type="protein sequence ID" value="KAK9700809.1"/>
    <property type="molecule type" value="Genomic_DNA"/>
</dbReference>
<keyword evidence="4" id="KW-1185">Reference proteome</keyword>
<evidence type="ECO:0000313" key="4">
    <source>
        <dbReference type="Proteomes" id="UP001458880"/>
    </source>
</evidence>
<dbReference type="Proteomes" id="UP001458880">
    <property type="component" value="Unassembled WGS sequence"/>
</dbReference>
<gene>
    <name evidence="3" type="ORF">QE152_g31014</name>
</gene>
<evidence type="ECO:0000259" key="2">
    <source>
        <dbReference type="Pfam" id="PF25787"/>
    </source>
</evidence>
<proteinExistence type="predicted"/>
<accession>A0AAW1JCK8</accession>